<dbReference type="InterPro" id="IPR050314">
    <property type="entry name" value="Glycosyl_Hydrlase_18"/>
</dbReference>
<dbReference type="Pfam" id="PF00704">
    <property type="entry name" value="Glyco_hydro_18"/>
    <property type="match status" value="1"/>
</dbReference>
<organism evidence="10 11">
    <name type="scientific">Roseateles koreensis</name>
    <dbReference type="NCBI Taxonomy" id="2987526"/>
    <lineage>
        <taxon>Bacteria</taxon>
        <taxon>Pseudomonadati</taxon>
        <taxon>Pseudomonadota</taxon>
        <taxon>Betaproteobacteria</taxon>
        <taxon>Burkholderiales</taxon>
        <taxon>Sphaerotilaceae</taxon>
        <taxon>Roseateles</taxon>
    </lineage>
</organism>
<keyword evidence="3 6" id="KW-0378">Hydrolase</keyword>
<dbReference type="InterPro" id="IPR001223">
    <property type="entry name" value="Glyco_hydro18_cat"/>
</dbReference>
<dbReference type="RefSeq" id="WP_273596126.1">
    <property type="nucleotide sequence ID" value="NZ_JAQQXS010000005.1"/>
</dbReference>
<protein>
    <recommendedName>
        <fullName evidence="2">chitinase</fullName>
        <ecNumber evidence="2">3.2.1.14</ecNumber>
    </recommendedName>
</protein>
<feature type="domain" description="GH18" evidence="9">
    <location>
        <begin position="59"/>
        <end position="429"/>
    </location>
</feature>
<dbReference type="CDD" id="cd06548">
    <property type="entry name" value="GH18_chitinase"/>
    <property type="match status" value="1"/>
</dbReference>
<keyword evidence="4" id="KW-0624">Polysaccharide degradation</keyword>
<keyword evidence="4" id="KW-0146">Chitin degradation</keyword>
<evidence type="ECO:0000256" key="5">
    <source>
        <dbReference type="ARBA" id="ARBA00023295"/>
    </source>
</evidence>
<evidence type="ECO:0000256" key="3">
    <source>
        <dbReference type="ARBA" id="ARBA00022801"/>
    </source>
</evidence>
<evidence type="ECO:0000256" key="7">
    <source>
        <dbReference type="RuleBase" id="RU004453"/>
    </source>
</evidence>
<dbReference type="GO" id="GO:0016787">
    <property type="term" value="F:hydrolase activity"/>
    <property type="evidence" value="ECO:0007669"/>
    <property type="project" value="UniProtKB-KW"/>
</dbReference>
<feature type="chain" id="PRO_5047334123" description="chitinase" evidence="8">
    <location>
        <begin position="34"/>
        <end position="433"/>
    </location>
</feature>
<dbReference type="EMBL" id="JAQQXS010000005">
    <property type="protein sequence ID" value="MDC8785011.1"/>
    <property type="molecule type" value="Genomic_DNA"/>
</dbReference>
<comment type="similarity">
    <text evidence="7">Belongs to the glycosyl hydrolase 18 family.</text>
</comment>
<dbReference type="SUPFAM" id="SSF51445">
    <property type="entry name" value="(Trans)glycosidases"/>
    <property type="match status" value="1"/>
</dbReference>
<dbReference type="SUPFAM" id="SSF54556">
    <property type="entry name" value="Chitinase insertion domain"/>
    <property type="match status" value="1"/>
</dbReference>
<keyword evidence="8" id="KW-0732">Signal</keyword>
<gene>
    <name evidence="10" type="ORF">PRZ01_07385</name>
</gene>
<keyword evidence="4" id="KW-0119">Carbohydrate metabolism</keyword>
<keyword evidence="5 6" id="KW-0326">Glycosidase</keyword>
<dbReference type="SMART" id="SM00636">
    <property type="entry name" value="Glyco_18"/>
    <property type="match status" value="1"/>
</dbReference>
<comment type="caution">
    <text evidence="10">The sequence shown here is derived from an EMBL/GenBank/DDBJ whole genome shotgun (WGS) entry which is preliminary data.</text>
</comment>
<dbReference type="EC" id="3.2.1.14" evidence="2"/>
<dbReference type="Proteomes" id="UP001219862">
    <property type="component" value="Unassembled WGS sequence"/>
</dbReference>
<proteinExistence type="inferred from homology"/>
<dbReference type="InterPro" id="IPR017853">
    <property type="entry name" value="GH"/>
</dbReference>
<evidence type="ECO:0000256" key="8">
    <source>
        <dbReference type="SAM" id="SignalP"/>
    </source>
</evidence>
<evidence type="ECO:0000313" key="10">
    <source>
        <dbReference type="EMBL" id="MDC8785011.1"/>
    </source>
</evidence>
<dbReference type="Gene3D" id="3.10.50.10">
    <property type="match status" value="1"/>
</dbReference>
<keyword evidence="11" id="KW-1185">Reference proteome</keyword>
<feature type="signal peptide" evidence="8">
    <location>
        <begin position="1"/>
        <end position="33"/>
    </location>
</feature>
<dbReference type="InterPro" id="IPR011583">
    <property type="entry name" value="Chitinase_II/V-like_cat"/>
</dbReference>
<evidence type="ECO:0000256" key="1">
    <source>
        <dbReference type="ARBA" id="ARBA00000822"/>
    </source>
</evidence>
<comment type="catalytic activity">
    <reaction evidence="1">
        <text>Random endo-hydrolysis of N-acetyl-beta-D-glucosaminide (1-&gt;4)-beta-linkages in chitin and chitodextrins.</text>
        <dbReference type="EC" id="3.2.1.14"/>
    </reaction>
</comment>
<evidence type="ECO:0000256" key="6">
    <source>
        <dbReference type="RuleBase" id="RU000489"/>
    </source>
</evidence>
<dbReference type="Gene3D" id="3.20.20.80">
    <property type="entry name" value="Glycosidases"/>
    <property type="match status" value="1"/>
</dbReference>
<accession>A0ABT5KQ82</accession>
<dbReference type="InterPro" id="IPR029070">
    <property type="entry name" value="Chitinase_insertion_sf"/>
</dbReference>
<dbReference type="PROSITE" id="PS01095">
    <property type="entry name" value="GH18_1"/>
    <property type="match status" value="1"/>
</dbReference>
<dbReference type="PROSITE" id="PS51910">
    <property type="entry name" value="GH18_2"/>
    <property type="match status" value="1"/>
</dbReference>
<sequence length="433" mass="45885">MRSFHSRSCLAPGRLAAALTLAVVSLFSGGAQAAGPVPEGHPYPVFGGKPLAVERTSAKVVGMYVPMWEPVALVDALQGESVTHVLYAFLRLCGPGQLPADAARCQGKQAFELTTGAAETTFDAAFQRLKQRAPHVKVIASVGGWGGSDPFFLMNGDAANRAAFAGSAARFLREHPAFDGIDIDWEHPGNNGAANGVQLGSDADGQRYADLLVDLRAALTTLSAETGRPYLVSMAVNTTSPIINRIDFKRAEPALDLVFMMTYDFYGAWSDGIGNHTTLFSSAPEADDSLARSVRNLMQAGMPAAKLVAGVGLYGRGFSGVTQARTGAAKAGGFPGVEGALPYRQIASRYLGPQGHGLRGWQARFDATTQAWNLVQPTQHLFIGYDDPRAVIAKGRYALKNGLAGVFGWELSQDNGDILNAMNFGVGNLLQQP</sequence>
<evidence type="ECO:0000256" key="2">
    <source>
        <dbReference type="ARBA" id="ARBA00012729"/>
    </source>
</evidence>
<reference evidence="10 11" key="1">
    <citation type="submission" date="2022-10" db="EMBL/GenBank/DDBJ databases">
        <title>paucibacter sp. hw8 Genome sequencing.</title>
        <authorList>
            <person name="Park S."/>
        </authorList>
    </citation>
    <scope>NUCLEOTIDE SEQUENCE [LARGE SCALE GENOMIC DNA]</scope>
    <source>
        <strain evidence="11">hw8</strain>
    </source>
</reference>
<dbReference type="PANTHER" id="PTHR11177">
    <property type="entry name" value="CHITINASE"/>
    <property type="match status" value="1"/>
</dbReference>
<dbReference type="InterPro" id="IPR001579">
    <property type="entry name" value="Glyco_hydro_18_chit_AS"/>
</dbReference>
<evidence type="ECO:0000259" key="9">
    <source>
        <dbReference type="PROSITE" id="PS51910"/>
    </source>
</evidence>
<name>A0ABT5KQ82_9BURK</name>
<evidence type="ECO:0000256" key="4">
    <source>
        <dbReference type="ARBA" id="ARBA00023024"/>
    </source>
</evidence>
<evidence type="ECO:0000313" key="11">
    <source>
        <dbReference type="Proteomes" id="UP001219862"/>
    </source>
</evidence>
<dbReference type="PANTHER" id="PTHR11177:SF317">
    <property type="entry name" value="CHITINASE 12-RELATED"/>
    <property type="match status" value="1"/>
</dbReference>